<reference evidence="2" key="1">
    <citation type="journal article" date="2011" name="PLoS Genet.">
        <title>Genomic analysis of the necrotrophic fungal pathogens Sclerotinia sclerotiorum and Botrytis cinerea.</title>
        <authorList>
            <person name="Amselem J."/>
            <person name="Cuomo C.A."/>
            <person name="van Kan J.A."/>
            <person name="Viaud M."/>
            <person name="Benito E.P."/>
            <person name="Couloux A."/>
            <person name="Coutinho P.M."/>
            <person name="de Vries R.P."/>
            <person name="Dyer P.S."/>
            <person name="Fillinger S."/>
            <person name="Fournier E."/>
            <person name="Gout L."/>
            <person name="Hahn M."/>
            <person name="Kohn L."/>
            <person name="Lapalu N."/>
            <person name="Plummer K.M."/>
            <person name="Pradier J.M."/>
            <person name="Quevillon E."/>
            <person name="Sharon A."/>
            <person name="Simon A."/>
            <person name="ten Have A."/>
            <person name="Tudzynski B."/>
            <person name="Tudzynski P."/>
            <person name="Wincker P."/>
            <person name="Andrew M."/>
            <person name="Anthouard V."/>
            <person name="Beever R.E."/>
            <person name="Beffa R."/>
            <person name="Benoit I."/>
            <person name="Bouzid O."/>
            <person name="Brault B."/>
            <person name="Chen Z."/>
            <person name="Choquer M."/>
            <person name="Collemare J."/>
            <person name="Cotton P."/>
            <person name="Danchin E.G."/>
            <person name="Da Silva C."/>
            <person name="Gautier A."/>
            <person name="Giraud C."/>
            <person name="Giraud T."/>
            <person name="Gonzalez C."/>
            <person name="Grossetete S."/>
            <person name="Guldener U."/>
            <person name="Henrissat B."/>
            <person name="Howlett B.J."/>
            <person name="Kodira C."/>
            <person name="Kretschmer M."/>
            <person name="Lappartient A."/>
            <person name="Leroch M."/>
            <person name="Levis C."/>
            <person name="Mauceli E."/>
            <person name="Neuveglise C."/>
            <person name="Oeser B."/>
            <person name="Pearson M."/>
            <person name="Poulain J."/>
            <person name="Poussereau N."/>
            <person name="Quesneville H."/>
            <person name="Rascle C."/>
            <person name="Schumacher J."/>
            <person name="Segurens B."/>
            <person name="Sexton A."/>
            <person name="Silva E."/>
            <person name="Sirven C."/>
            <person name="Soanes D.M."/>
            <person name="Talbot N.J."/>
            <person name="Templeton M."/>
            <person name="Yandava C."/>
            <person name="Yarden O."/>
            <person name="Zeng Q."/>
            <person name="Rollins J.A."/>
            <person name="Lebrun M.H."/>
            <person name="Dickman M."/>
        </authorList>
    </citation>
    <scope>NUCLEOTIDE SEQUENCE [LARGE SCALE GENOMIC DNA]</scope>
    <source>
        <strain evidence="2">T4</strain>
    </source>
</reference>
<sequence>MNEMSADEEVDDAYERQRMEVRQKSIISFTRSLLASDREALARKLEISLCHNLPATPRKTFNFNRKSNPLPNCRYQASNFRACTPAL</sequence>
<evidence type="ECO:0000313" key="1">
    <source>
        <dbReference type="EMBL" id="CCD48817.1"/>
    </source>
</evidence>
<dbReference type="Proteomes" id="UP000008177">
    <property type="component" value="Unplaced contigs"/>
</dbReference>
<organism evidence="1 2">
    <name type="scientific">Botryotinia fuckeliana (strain T4)</name>
    <name type="common">Noble rot fungus</name>
    <name type="synonym">Botrytis cinerea</name>
    <dbReference type="NCBI Taxonomy" id="999810"/>
    <lineage>
        <taxon>Eukaryota</taxon>
        <taxon>Fungi</taxon>
        <taxon>Dikarya</taxon>
        <taxon>Ascomycota</taxon>
        <taxon>Pezizomycotina</taxon>
        <taxon>Leotiomycetes</taxon>
        <taxon>Helotiales</taxon>
        <taxon>Sclerotiniaceae</taxon>
        <taxon>Botrytis</taxon>
    </lineage>
</organism>
<dbReference type="EMBL" id="FQ790296">
    <property type="protein sequence ID" value="CCD48817.1"/>
    <property type="molecule type" value="Genomic_DNA"/>
</dbReference>
<protein>
    <submittedName>
        <fullName evidence="1">Uncharacterized protein</fullName>
    </submittedName>
</protein>
<accession>G2Y889</accession>
<dbReference type="AlphaFoldDB" id="G2Y889"/>
<name>G2Y889_BOTF4</name>
<evidence type="ECO:0000313" key="2">
    <source>
        <dbReference type="Proteomes" id="UP000008177"/>
    </source>
</evidence>
<dbReference type="HOGENOM" id="CLU_2483092_0_0_1"/>
<proteinExistence type="predicted"/>
<gene>
    <name evidence="1" type="ORF">BofuT4_uP034590.1</name>
</gene>
<dbReference type="InParanoid" id="G2Y889"/>